<dbReference type="PANTHER" id="PTHR33392:SF6">
    <property type="entry name" value="POLYISOPRENYL-TEICHOIC ACID--PEPTIDOGLYCAN TEICHOIC ACID TRANSFERASE TAGU"/>
    <property type="match status" value="1"/>
</dbReference>
<dbReference type="NCBIfam" id="TIGR00350">
    <property type="entry name" value="lytR_cpsA_psr"/>
    <property type="match status" value="1"/>
</dbReference>
<protein>
    <submittedName>
        <fullName evidence="3">LCP family protein</fullName>
    </submittedName>
</protein>
<comment type="similarity">
    <text evidence="1">Belongs to the LytR/CpsA/Psr (LCP) family.</text>
</comment>
<dbReference type="PANTHER" id="PTHR33392">
    <property type="entry name" value="POLYISOPRENYL-TEICHOIC ACID--PEPTIDOGLYCAN TEICHOIC ACID TRANSFERASE TAGU"/>
    <property type="match status" value="1"/>
</dbReference>
<evidence type="ECO:0000313" key="4">
    <source>
        <dbReference type="Proteomes" id="UP000824165"/>
    </source>
</evidence>
<evidence type="ECO:0000259" key="2">
    <source>
        <dbReference type="Pfam" id="PF03816"/>
    </source>
</evidence>
<name>A0A9D1KRL4_9FIRM</name>
<comment type="caution">
    <text evidence="3">The sequence shown here is derived from an EMBL/GenBank/DDBJ whole genome shotgun (WGS) entry which is preliminary data.</text>
</comment>
<feature type="domain" description="Cell envelope-related transcriptional attenuator" evidence="2">
    <location>
        <begin position="67"/>
        <end position="230"/>
    </location>
</feature>
<dbReference type="InterPro" id="IPR004474">
    <property type="entry name" value="LytR_CpsA_psr"/>
</dbReference>
<dbReference type="Proteomes" id="UP000824165">
    <property type="component" value="Unassembled WGS sequence"/>
</dbReference>
<gene>
    <name evidence="3" type="ORF">IAA60_07560</name>
</gene>
<evidence type="ECO:0000256" key="1">
    <source>
        <dbReference type="ARBA" id="ARBA00006068"/>
    </source>
</evidence>
<dbReference type="Pfam" id="PF03816">
    <property type="entry name" value="LytR_cpsA_psr"/>
    <property type="match status" value="1"/>
</dbReference>
<dbReference type="AlphaFoldDB" id="A0A9D1KRL4"/>
<reference evidence="3" key="1">
    <citation type="submission" date="2020-10" db="EMBL/GenBank/DDBJ databases">
        <authorList>
            <person name="Gilroy R."/>
        </authorList>
    </citation>
    <scope>NUCLEOTIDE SEQUENCE</scope>
    <source>
        <strain evidence="3">CHK181-108</strain>
    </source>
</reference>
<proteinExistence type="inferred from homology"/>
<evidence type="ECO:0000313" key="3">
    <source>
        <dbReference type="EMBL" id="HIT85742.1"/>
    </source>
</evidence>
<sequence>MRFNVKRYFQVLGISLAVIAAVFAVGMGMDFDALLHPEKDNSNKAVVEAADDKINVLIMCVDIDGLRTDSIMLAQYDTQANSIKMLSIPRDTRLFVGNRYQKINAAHAYIGEDGEIGGAEATCEAVTRLTGVPINYYIGFTFDAIAHVVNDVGPVTFTIPDVHGDGEGMVYDDPVQGLHINLPPGTYDLDGSQVVQMLRYRKNNYGQSYLNGDRDRIALLQDFLKAFVDQKMNASLILKIPAIFKDVMPEIETNVGVSDVIKYSKYLTGFSSSNMTSFQLPGTDANDSVNGSVWVPNLEEIRTLVSTEFGYDAANITVEAPNGGIGVDSDSYEYGTYNDNLSYEDGYYDAEFDADYDVYDD</sequence>
<dbReference type="InterPro" id="IPR050922">
    <property type="entry name" value="LytR/CpsA/Psr_CW_biosynth"/>
</dbReference>
<dbReference type="Gene3D" id="3.40.630.190">
    <property type="entry name" value="LCP protein"/>
    <property type="match status" value="1"/>
</dbReference>
<reference evidence="3" key="2">
    <citation type="journal article" date="2021" name="PeerJ">
        <title>Extensive microbial diversity within the chicken gut microbiome revealed by metagenomics and culture.</title>
        <authorList>
            <person name="Gilroy R."/>
            <person name="Ravi A."/>
            <person name="Getino M."/>
            <person name="Pursley I."/>
            <person name="Horton D.L."/>
            <person name="Alikhan N.F."/>
            <person name="Baker D."/>
            <person name="Gharbi K."/>
            <person name="Hall N."/>
            <person name="Watson M."/>
            <person name="Adriaenssens E.M."/>
            <person name="Foster-Nyarko E."/>
            <person name="Jarju S."/>
            <person name="Secka A."/>
            <person name="Antonio M."/>
            <person name="Oren A."/>
            <person name="Chaudhuri R.R."/>
            <person name="La Ragione R."/>
            <person name="Hildebrand F."/>
            <person name="Pallen M.J."/>
        </authorList>
    </citation>
    <scope>NUCLEOTIDE SEQUENCE</scope>
    <source>
        <strain evidence="3">CHK181-108</strain>
    </source>
</reference>
<accession>A0A9D1KRL4</accession>
<dbReference type="EMBL" id="DVLU01000073">
    <property type="protein sequence ID" value="HIT85742.1"/>
    <property type="molecule type" value="Genomic_DNA"/>
</dbReference>
<organism evidence="3 4">
    <name type="scientific">Candidatus Ornithomonoglobus intestinigallinarum</name>
    <dbReference type="NCBI Taxonomy" id="2840894"/>
    <lineage>
        <taxon>Bacteria</taxon>
        <taxon>Bacillati</taxon>
        <taxon>Bacillota</taxon>
        <taxon>Clostridia</taxon>
        <taxon>Candidatus Ornithomonoglobus</taxon>
    </lineage>
</organism>